<dbReference type="SUPFAM" id="SSF52047">
    <property type="entry name" value="RNI-like"/>
    <property type="match status" value="1"/>
</dbReference>
<gene>
    <name evidence="2" type="ORF">EIP91_008401</name>
</gene>
<accession>A0A4R0R589</accession>
<sequence length="527" mass="59392">MISCTENCELKEWKRLASMEAVLSKQLVQVRSQMNACIAACRLPPELLREIFILLRDDAEPKLMVPLSHVCSVWRQAALGYQDLWTGINLMNTALTDMFIRRSGNAPLSLCLDERESLDLGAIRHSIARLTHIEAYMAEPLMVKLCEFLSDAQVDNLVSLDLATPLDSEEFHTNIHLPSLSHSLHTLRRLSLWQVKPSQWSSIGACKGLRSLTLNHHYYVDSDKRDPLPSMNQFLDILESLPLLQELNLTLSGVEPLSQLVTTYPIHQRSVALPNLRHLYIKLKKVIDIGYLLAHLTIPETARVQVEVEKKLPLPVASLLTCLPSDFSNLRFLGTTTSIQLGEAEPGQGLSLKAFGEASAYGNEPCFEVSARSNDLSGLFRATLLHLGSIFRHTRTTTLKIYLQDDYAYSLPAIEDWVQPLLHLPTITSLRLYHARSSRPLQPADPVLEEHIVKLVGALTVTFPAAPYQLLPALTTLQLFNFPRVTPREIRHEILDEELKRLMQARRKATEGRTPFDILIDGTRFGL</sequence>
<reference evidence="2 3" key="1">
    <citation type="submission" date="2018-11" db="EMBL/GenBank/DDBJ databases">
        <title>Genome assembly of Steccherinum ochraceum LE-BIN_3174, the white-rot fungus of the Steccherinaceae family (The Residual Polyporoid clade, Polyporales, Basidiomycota).</title>
        <authorList>
            <person name="Fedorova T.V."/>
            <person name="Glazunova O.A."/>
            <person name="Landesman E.O."/>
            <person name="Moiseenko K.V."/>
            <person name="Psurtseva N.V."/>
            <person name="Savinova O.S."/>
            <person name="Shakhova N.V."/>
            <person name="Tyazhelova T.V."/>
            <person name="Vasina D.V."/>
        </authorList>
    </citation>
    <scope>NUCLEOTIDE SEQUENCE [LARGE SCALE GENOMIC DNA]</scope>
    <source>
        <strain evidence="2 3">LE-BIN_3174</strain>
    </source>
</reference>
<feature type="domain" description="F-box" evidence="1">
    <location>
        <begin position="41"/>
        <end position="89"/>
    </location>
</feature>
<protein>
    <recommendedName>
        <fullName evidence="1">F-box domain-containing protein</fullName>
    </recommendedName>
</protein>
<organism evidence="2 3">
    <name type="scientific">Steccherinum ochraceum</name>
    <dbReference type="NCBI Taxonomy" id="92696"/>
    <lineage>
        <taxon>Eukaryota</taxon>
        <taxon>Fungi</taxon>
        <taxon>Dikarya</taxon>
        <taxon>Basidiomycota</taxon>
        <taxon>Agaricomycotina</taxon>
        <taxon>Agaricomycetes</taxon>
        <taxon>Polyporales</taxon>
        <taxon>Steccherinaceae</taxon>
        <taxon>Steccherinum</taxon>
    </lineage>
</organism>
<dbReference type="InterPro" id="IPR036047">
    <property type="entry name" value="F-box-like_dom_sf"/>
</dbReference>
<dbReference type="AlphaFoldDB" id="A0A4R0R589"/>
<dbReference type="OrthoDB" id="3139566at2759"/>
<evidence type="ECO:0000313" key="2">
    <source>
        <dbReference type="EMBL" id="TCD61466.1"/>
    </source>
</evidence>
<dbReference type="EMBL" id="RWJN01000464">
    <property type="protein sequence ID" value="TCD61466.1"/>
    <property type="molecule type" value="Genomic_DNA"/>
</dbReference>
<dbReference type="Gene3D" id="3.80.10.10">
    <property type="entry name" value="Ribonuclease Inhibitor"/>
    <property type="match status" value="1"/>
</dbReference>
<dbReference type="SUPFAM" id="SSF81383">
    <property type="entry name" value="F-box domain"/>
    <property type="match status" value="1"/>
</dbReference>
<name>A0A4R0R589_9APHY</name>
<keyword evidence="3" id="KW-1185">Reference proteome</keyword>
<proteinExistence type="predicted"/>
<evidence type="ECO:0000313" key="3">
    <source>
        <dbReference type="Proteomes" id="UP000292702"/>
    </source>
</evidence>
<dbReference type="InterPro" id="IPR032675">
    <property type="entry name" value="LRR_dom_sf"/>
</dbReference>
<dbReference type="Pfam" id="PF12937">
    <property type="entry name" value="F-box-like"/>
    <property type="match status" value="1"/>
</dbReference>
<comment type="caution">
    <text evidence="2">The sequence shown here is derived from an EMBL/GenBank/DDBJ whole genome shotgun (WGS) entry which is preliminary data.</text>
</comment>
<evidence type="ECO:0000259" key="1">
    <source>
        <dbReference type="Pfam" id="PF12937"/>
    </source>
</evidence>
<dbReference type="InterPro" id="IPR001810">
    <property type="entry name" value="F-box_dom"/>
</dbReference>
<dbReference type="Proteomes" id="UP000292702">
    <property type="component" value="Unassembled WGS sequence"/>
</dbReference>